<comment type="caution">
    <text evidence="1">The sequence shown here is derived from an EMBL/GenBank/DDBJ whole genome shotgun (WGS) entry which is preliminary data.</text>
</comment>
<keyword evidence="2" id="KW-1185">Reference proteome</keyword>
<dbReference type="Proteomes" id="UP001196413">
    <property type="component" value="Unassembled WGS sequence"/>
</dbReference>
<evidence type="ECO:0000313" key="2">
    <source>
        <dbReference type="Proteomes" id="UP001196413"/>
    </source>
</evidence>
<organism evidence="1 2">
    <name type="scientific">Parelaphostrongylus tenuis</name>
    <name type="common">Meningeal worm</name>
    <dbReference type="NCBI Taxonomy" id="148309"/>
    <lineage>
        <taxon>Eukaryota</taxon>
        <taxon>Metazoa</taxon>
        <taxon>Ecdysozoa</taxon>
        <taxon>Nematoda</taxon>
        <taxon>Chromadorea</taxon>
        <taxon>Rhabditida</taxon>
        <taxon>Rhabditina</taxon>
        <taxon>Rhabditomorpha</taxon>
        <taxon>Strongyloidea</taxon>
        <taxon>Metastrongylidae</taxon>
        <taxon>Parelaphostrongylus</taxon>
    </lineage>
</organism>
<accession>A0AAD5R4H3</accession>
<dbReference type="AlphaFoldDB" id="A0AAD5R4H3"/>
<reference evidence="1" key="1">
    <citation type="submission" date="2021-06" db="EMBL/GenBank/DDBJ databases">
        <title>Parelaphostrongylus tenuis whole genome reference sequence.</title>
        <authorList>
            <person name="Garwood T.J."/>
            <person name="Larsen P.A."/>
            <person name="Fountain-Jones N.M."/>
            <person name="Garbe J.R."/>
            <person name="Macchietto M.G."/>
            <person name="Kania S.A."/>
            <person name="Gerhold R.W."/>
            <person name="Richards J.E."/>
            <person name="Wolf T.M."/>
        </authorList>
    </citation>
    <scope>NUCLEOTIDE SEQUENCE</scope>
    <source>
        <strain evidence="1">MNPRO001-30</strain>
        <tissue evidence="1">Meninges</tissue>
    </source>
</reference>
<evidence type="ECO:0000313" key="1">
    <source>
        <dbReference type="EMBL" id="KAJ1369490.1"/>
    </source>
</evidence>
<proteinExistence type="predicted"/>
<gene>
    <name evidence="1" type="ORF">KIN20_030965</name>
</gene>
<dbReference type="EMBL" id="JAHQIW010006580">
    <property type="protein sequence ID" value="KAJ1369490.1"/>
    <property type="molecule type" value="Genomic_DNA"/>
</dbReference>
<protein>
    <submittedName>
        <fullName evidence="1">Uncharacterized protein</fullName>
    </submittedName>
</protein>
<sequence length="228" mass="24640">MRCSKAPVGLALVIGLFFEIWLSYGCGIMPPGQERQISFTVNGFTLPVNLAWSSKATTVAKAPGLLGSAVAVQSFVQRLTMQIVTDVLEEQGRRAGLLPAVTSSILDQLSVRTNYSALECPDVIVNPGANNMPQVMHGTCIIIGDTVSSICRKMNAQEMCMFMMGAYADSVPTPPEYRTISGTASTTNILMANWSTQMWQNVMNRVARSLASGPFRSNFFGVSVTVSR</sequence>
<name>A0AAD5R4H3_PARTN</name>